<dbReference type="InParanoid" id="A0A139WAE9"/>
<keyword evidence="2" id="KW-1185">Reference proteome</keyword>
<dbReference type="AlphaFoldDB" id="A0A139WAE9"/>
<name>A0A139WAE9_TRICA</name>
<reference evidence="1 2" key="1">
    <citation type="journal article" date="2008" name="Nature">
        <title>The genome of the model beetle and pest Tribolium castaneum.</title>
        <authorList>
            <consortium name="Tribolium Genome Sequencing Consortium"/>
            <person name="Richards S."/>
            <person name="Gibbs R.A."/>
            <person name="Weinstock G.M."/>
            <person name="Brown S.J."/>
            <person name="Denell R."/>
            <person name="Beeman R.W."/>
            <person name="Gibbs R."/>
            <person name="Beeman R.W."/>
            <person name="Brown S.J."/>
            <person name="Bucher G."/>
            <person name="Friedrich M."/>
            <person name="Grimmelikhuijzen C.J."/>
            <person name="Klingler M."/>
            <person name="Lorenzen M."/>
            <person name="Richards S."/>
            <person name="Roth S."/>
            <person name="Schroder R."/>
            <person name="Tautz D."/>
            <person name="Zdobnov E.M."/>
            <person name="Muzny D."/>
            <person name="Gibbs R.A."/>
            <person name="Weinstock G.M."/>
            <person name="Attaway T."/>
            <person name="Bell S."/>
            <person name="Buhay C.J."/>
            <person name="Chandrabose M.N."/>
            <person name="Chavez D."/>
            <person name="Clerk-Blankenburg K.P."/>
            <person name="Cree A."/>
            <person name="Dao M."/>
            <person name="Davis C."/>
            <person name="Chacko J."/>
            <person name="Dinh H."/>
            <person name="Dugan-Rocha S."/>
            <person name="Fowler G."/>
            <person name="Garner T.T."/>
            <person name="Garnes J."/>
            <person name="Gnirke A."/>
            <person name="Hawes A."/>
            <person name="Hernandez J."/>
            <person name="Hines S."/>
            <person name="Holder M."/>
            <person name="Hume J."/>
            <person name="Jhangiani S.N."/>
            <person name="Joshi V."/>
            <person name="Khan Z.M."/>
            <person name="Jackson L."/>
            <person name="Kovar C."/>
            <person name="Kowis A."/>
            <person name="Lee S."/>
            <person name="Lewis L.R."/>
            <person name="Margolis J."/>
            <person name="Morgan M."/>
            <person name="Nazareth L.V."/>
            <person name="Nguyen N."/>
            <person name="Okwuonu G."/>
            <person name="Parker D."/>
            <person name="Richards S."/>
            <person name="Ruiz S.J."/>
            <person name="Santibanez J."/>
            <person name="Savard J."/>
            <person name="Scherer S.E."/>
            <person name="Schneider B."/>
            <person name="Sodergren E."/>
            <person name="Tautz D."/>
            <person name="Vattahil S."/>
            <person name="Villasana D."/>
            <person name="White C.S."/>
            <person name="Wright R."/>
            <person name="Park Y."/>
            <person name="Beeman R.W."/>
            <person name="Lord J."/>
            <person name="Oppert B."/>
            <person name="Lorenzen M."/>
            <person name="Brown S."/>
            <person name="Wang L."/>
            <person name="Savard J."/>
            <person name="Tautz D."/>
            <person name="Richards S."/>
            <person name="Weinstock G."/>
            <person name="Gibbs R.A."/>
            <person name="Liu Y."/>
            <person name="Worley K."/>
            <person name="Weinstock G."/>
            <person name="Elsik C.G."/>
            <person name="Reese J.T."/>
            <person name="Elhaik E."/>
            <person name="Landan G."/>
            <person name="Graur D."/>
            <person name="Arensburger P."/>
            <person name="Atkinson P."/>
            <person name="Beeman R.W."/>
            <person name="Beidler J."/>
            <person name="Brown S.J."/>
            <person name="Demuth J.P."/>
            <person name="Drury D.W."/>
            <person name="Du Y.Z."/>
            <person name="Fujiwara H."/>
            <person name="Lorenzen M."/>
            <person name="Maselli V."/>
            <person name="Osanai M."/>
            <person name="Park Y."/>
            <person name="Robertson H.M."/>
            <person name="Tu Z."/>
            <person name="Wang J.J."/>
            <person name="Wang S."/>
            <person name="Richards S."/>
            <person name="Song H."/>
            <person name="Zhang L."/>
            <person name="Sodergren E."/>
            <person name="Werner D."/>
            <person name="Stanke M."/>
            <person name="Morgenstern B."/>
            <person name="Solovyev V."/>
            <person name="Kosarev P."/>
            <person name="Brown G."/>
            <person name="Chen H.C."/>
            <person name="Ermolaeva O."/>
            <person name="Hlavina W."/>
            <person name="Kapustin Y."/>
            <person name="Kiryutin B."/>
            <person name="Kitts P."/>
            <person name="Maglott D."/>
            <person name="Pruitt K."/>
            <person name="Sapojnikov V."/>
            <person name="Souvorov A."/>
            <person name="Mackey A.J."/>
            <person name="Waterhouse R.M."/>
            <person name="Wyder S."/>
            <person name="Zdobnov E.M."/>
            <person name="Zdobnov E.M."/>
            <person name="Wyder S."/>
            <person name="Kriventseva E.V."/>
            <person name="Kadowaki T."/>
            <person name="Bork P."/>
            <person name="Aranda M."/>
            <person name="Bao R."/>
            <person name="Beermann A."/>
            <person name="Berns N."/>
            <person name="Bolognesi R."/>
            <person name="Bonneton F."/>
            <person name="Bopp D."/>
            <person name="Brown S.J."/>
            <person name="Bucher G."/>
            <person name="Butts T."/>
            <person name="Chaumot A."/>
            <person name="Denell R.E."/>
            <person name="Ferrier D.E."/>
            <person name="Friedrich M."/>
            <person name="Gordon C.M."/>
            <person name="Jindra M."/>
            <person name="Klingler M."/>
            <person name="Lan Q."/>
            <person name="Lattorff H.M."/>
            <person name="Laudet V."/>
            <person name="von Levetsow C."/>
            <person name="Liu Z."/>
            <person name="Lutz R."/>
            <person name="Lynch J.A."/>
            <person name="da Fonseca R.N."/>
            <person name="Posnien N."/>
            <person name="Reuter R."/>
            <person name="Roth S."/>
            <person name="Savard J."/>
            <person name="Schinko J.B."/>
            <person name="Schmitt C."/>
            <person name="Schoppmeier M."/>
            <person name="Schroder R."/>
            <person name="Shippy T.D."/>
            <person name="Simonnet F."/>
            <person name="Marques-Souza H."/>
            <person name="Tautz D."/>
            <person name="Tomoyasu Y."/>
            <person name="Trauner J."/>
            <person name="Van der Zee M."/>
            <person name="Vervoort M."/>
            <person name="Wittkopp N."/>
            <person name="Wimmer E.A."/>
            <person name="Yang X."/>
            <person name="Jones A.K."/>
            <person name="Sattelle D.B."/>
            <person name="Ebert P.R."/>
            <person name="Nelson D."/>
            <person name="Scott J.G."/>
            <person name="Beeman R.W."/>
            <person name="Muthukrishnan S."/>
            <person name="Kramer K.J."/>
            <person name="Arakane Y."/>
            <person name="Beeman R.W."/>
            <person name="Zhu Q."/>
            <person name="Hogenkamp D."/>
            <person name="Dixit R."/>
            <person name="Oppert B."/>
            <person name="Jiang H."/>
            <person name="Zou Z."/>
            <person name="Marshall J."/>
            <person name="Elpidina E."/>
            <person name="Vinokurov K."/>
            <person name="Oppert C."/>
            <person name="Zou Z."/>
            <person name="Evans J."/>
            <person name="Lu Z."/>
            <person name="Zhao P."/>
            <person name="Sumathipala N."/>
            <person name="Altincicek B."/>
            <person name="Vilcinskas A."/>
            <person name="Williams M."/>
            <person name="Hultmark D."/>
            <person name="Hetru C."/>
            <person name="Jiang H."/>
            <person name="Grimmelikhuijzen C.J."/>
            <person name="Hauser F."/>
            <person name="Cazzamali G."/>
            <person name="Williamson M."/>
            <person name="Park Y."/>
            <person name="Li B."/>
            <person name="Tanaka Y."/>
            <person name="Predel R."/>
            <person name="Neupert S."/>
            <person name="Schachtner J."/>
            <person name="Verleyen P."/>
            <person name="Raible F."/>
            <person name="Bork P."/>
            <person name="Friedrich M."/>
            <person name="Walden K.K."/>
            <person name="Robertson H.M."/>
            <person name="Angeli S."/>
            <person name="Foret S."/>
            <person name="Bucher G."/>
            <person name="Schuetz S."/>
            <person name="Maleszka R."/>
            <person name="Wimmer E.A."/>
            <person name="Beeman R.W."/>
            <person name="Lorenzen M."/>
            <person name="Tomoyasu Y."/>
            <person name="Miller S.C."/>
            <person name="Grossmann D."/>
            <person name="Bucher G."/>
        </authorList>
    </citation>
    <scope>NUCLEOTIDE SEQUENCE [LARGE SCALE GENOMIC DNA]</scope>
    <source>
        <strain evidence="1 2">Georgia GA2</strain>
    </source>
</reference>
<dbReference type="EMBL" id="KQ971409">
    <property type="protein sequence ID" value="KYB24893.1"/>
    <property type="molecule type" value="Genomic_DNA"/>
</dbReference>
<protein>
    <submittedName>
        <fullName evidence="1">Uncharacterized protein</fullName>
    </submittedName>
</protein>
<reference evidence="1 2" key="2">
    <citation type="journal article" date="2010" name="Nucleic Acids Res.">
        <title>BeetleBase in 2010: revisions to provide comprehensive genomic information for Tribolium castaneum.</title>
        <authorList>
            <person name="Kim H.S."/>
            <person name="Murphy T."/>
            <person name="Xia J."/>
            <person name="Caragea D."/>
            <person name="Park Y."/>
            <person name="Beeman R.W."/>
            <person name="Lorenzen M.D."/>
            <person name="Butcher S."/>
            <person name="Manak J.R."/>
            <person name="Brown S.J."/>
        </authorList>
    </citation>
    <scope>NUCLEOTIDE SEQUENCE [LARGE SCALE GENOMIC DNA]</scope>
    <source>
        <strain evidence="1 2">Georgia GA2</strain>
    </source>
</reference>
<gene>
    <name evidence="1" type="primary">AUGUSTUS-3.0.2_30951</name>
    <name evidence="1" type="ORF">TcasGA2_TC030951</name>
</gene>
<accession>A0A139WAE9</accession>
<evidence type="ECO:0000313" key="2">
    <source>
        <dbReference type="Proteomes" id="UP000007266"/>
    </source>
</evidence>
<sequence>MEEKLNIFNFSTLVLVFKLLKGNEETAVLKFFLVGTNKFECEIIRENSKNVFQCVQSGS</sequence>
<evidence type="ECO:0000313" key="1">
    <source>
        <dbReference type="EMBL" id="KYB24893.1"/>
    </source>
</evidence>
<proteinExistence type="predicted"/>
<organism evidence="1 2">
    <name type="scientific">Tribolium castaneum</name>
    <name type="common">Red flour beetle</name>
    <dbReference type="NCBI Taxonomy" id="7070"/>
    <lineage>
        <taxon>Eukaryota</taxon>
        <taxon>Metazoa</taxon>
        <taxon>Ecdysozoa</taxon>
        <taxon>Arthropoda</taxon>
        <taxon>Hexapoda</taxon>
        <taxon>Insecta</taxon>
        <taxon>Pterygota</taxon>
        <taxon>Neoptera</taxon>
        <taxon>Endopterygota</taxon>
        <taxon>Coleoptera</taxon>
        <taxon>Polyphaga</taxon>
        <taxon>Cucujiformia</taxon>
        <taxon>Tenebrionidae</taxon>
        <taxon>Tenebrionidae incertae sedis</taxon>
        <taxon>Tribolium</taxon>
    </lineage>
</organism>
<dbReference type="Proteomes" id="UP000007266">
    <property type="component" value="Unassembled WGS sequence"/>
</dbReference>